<evidence type="ECO:0000256" key="3">
    <source>
        <dbReference type="ARBA" id="ARBA00022475"/>
    </source>
</evidence>
<keyword evidence="6 7" id="KW-0472">Membrane</keyword>
<evidence type="ECO:0000313" key="12">
    <source>
        <dbReference type="Proteomes" id="UP000092950"/>
    </source>
</evidence>
<dbReference type="EMBL" id="CP016440">
    <property type="protein sequence ID" value="ANY17489.1"/>
    <property type="molecule type" value="Genomic_DNA"/>
</dbReference>
<feature type="transmembrane region" description="Helical" evidence="7">
    <location>
        <begin position="290"/>
        <end position="312"/>
    </location>
</feature>
<feature type="transmembrane region" description="Helical" evidence="7">
    <location>
        <begin position="197"/>
        <end position="216"/>
    </location>
</feature>
<dbReference type="KEGG" id="bpdz:BBN53_17375"/>
<dbReference type="InterPro" id="IPR005828">
    <property type="entry name" value="MFS_sugar_transport-like"/>
</dbReference>
<dbReference type="AlphaFoldDB" id="A0A0J6C4Q0"/>
<feature type="transmembrane region" description="Helical" evidence="7">
    <location>
        <begin position="62"/>
        <end position="89"/>
    </location>
</feature>
<dbReference type="Gene3D" id="1.20.1250.20">
    <property type="entry name" value="MFS general substrate transporter like domains"/>
    <property type="match status" value="2"/>
</dbReference>
<protein>
    <submittedName>
        <fullName evidence="9">MFS transporter</fullName>
    </submittedName>
    <submittedName>
        <fullName evidence="10">Proline porter II</fullName>
    </submittedName>
</protein>
<comment type="subcellular location">
    <subcellularLocation>
        <location evidence="1">Cell membrane</location>
        <topology evidence="1">Multi-pass membrane protein</topology>
    </subcellularLocation>
</comment>
<dbReference type="InterPro" id="IPR005829">
    <property type="entry name" value="Sugar_transporter_CS"/>
</dbReference>
<dbReference type="GO" id="GO:0022857">
    <property type="term" value="F:transmembrane transporter activity"/>
    <property type="evidence" value="ECO:0007669"/>
    <property type="project" value="InterPro"/>
</dbReference>
<keyword evidence="2" id="KW-0813">Transport</keyword>
<evidence type="ECO:0000256" key="5">
    <source>
        <dbReference type="ARBA" id="ARBA00022989"/>
    </source>
</evidence>
<keyword evidence="5 7" id="KW-1133">Transmembrane helix</keyword>
<feature type="transmembrane region" description="Helical" evidence="7">
    <location>
        <begin position="25"/>
        <end position="50"/>
    </location>
</feature>
<gene>
    <name evidence="10" type="primary">proP_1</name>
    <name evidence="9" type="ORF">BBN53_17375</name>
    <name evidence="10" type="ORF">ERS370011_01932</name>
</gene>
<dbReference type="PANTHER" id="PTHR43045">
    <property type="entry name" value="SHIKIMATE TRANSPORTER"/>
    <property type="match status" value="1"/>
</dbReference>
<feature type="transmembrane region" description="Helical" evidence="7">
    <location>
        <begin position="96"/>
        <end position="118"/>
    </location>
</feature>
<dbReference type="Proteomes" id="UP000092950">
    <property type="component" value="Chromosome"/>
</dbReference>
<keyword evidence="12" id="KW-1185">Reference proteome</keyword>
<name>A0A0J6C4Q0_9BORD</name>
<evidence type="ECO:0000313" key="10">
    <source>
        <dbReference type="EMBL" id="CUI72326.1"/>
    </source>
</evidence>
<feature type="transmembrane region" description="Helical" evidence="7">
    <location>
        <begin position="486"/>
        <end position="509"/>
    </location>
</feature>
<dbReference type="Proteomes" id="UP000053096">
    <property type="component" value="Unassembled WGS sequence"/>
</dbReference>
<dbReference type="PANTHER" id="PTHR43045:SF7">
    <property type="entry name" value="MAJOR FACILITATOR SUPERFAMILY TRANSPORTER"/>
    <property type="match status" value="1"/>
</dbReference>
<evidence type="ECO:0000256" key="7">
    <source>
        <dbReference type="SAM" id="Phobius"/>
    </source>
</evidence>
<evidence type="ECO:0000256" key="2">
    <source>
        <dbReference type="ARBA" id="ARBA00022448"/>
    </source>
</evidence>
<reference evidence="10 11" key="1">
    <citation type="submission" date="2015-09" db="EMBL/GenBank/DDBJ databases">
        <authorList>
            <person name="Jackson K.R."/>
            <person name="Lunt B.L."/>
            <person name="Fisher J.N.B."/>
            <person name="Gardner A.V."/>
            <person name="Bailey M.E."/>
            <person name="Deus L.M."/>
            <person name="Earl A.S."/>
            <person name="Gibby P.D."/>
            <person name="Hartmann K.A."/>
            <person name="Liu J.E."/>
            <person name="Manci A.M."/>
            <person name="Nielsen D.A."/>
            <person name="Solomon M.B."/>
            <person name="Breakwell D.P."/>
            <person name="Burnett S.H."/>
            <person name="Grose J.H."/>
        </authorList>
    </citation>
    <scope>NUCLEOTIDE SEQUENCE [LARGE SCALE GENOMIC DNA]</scope>
    <source>
        <strain evidence="10 11">2789STDY5608636</strain>
    </source>
</reference>
<evidence type="ECO:0000259" key="8">
    <source>
        <dbReference type="PROSITE" id="PS50850"/>
    </source>
</evidence>
<dbReference type="GO" id="GO:0005886">
    <property type="term" value="C:plasma membrane"/>
    <property type="evidence" value="ECO:0007669"/>
    <property type="project" value="UniProtKB-SubCell"/>
</dbReference>
<dbReference type="InterPro" id="IPR036259">
    <property type="entry name" value="MFS_trans_sf"/>
</dbReference>
<organism evidence="10 11">
    <name type="scientific">Bordetella pseudohinzii</name>
    <dbReference type="NCBI Taxonomy" id="1331258"/>
    <lineage>
        <taxon>Bacteria</taxon>
        <taxon>Pseudomonadati</taxon>
        <taxon>Pseudomonadota</taxon>
        <taxon>Betaproteobacteria</taxon>
        <taxon>Burkholderiales</taxon>
        <taxon>Alcaligenaceae</taxon>
        <taxon>Bordetella</taxon>
    </lineage>
</organism>
<dbReference type="SUPFAM" id="SSF103473">
    <property type="entry name" value="MFS general substrate transporter"/>
    <property type="match status" value="1"/>
</dbReference>
<evidence type="ECO:0000256" key="1">
    <source>
        <dbReference type="ARBA" id="ARBA00004651"/>
    </source>
</evidence>
<feature type="transmembrane region" description="Helical" evidence="7">
    <location>
        <begin position="124"/>
        <end position="151"/>
    </location>
</feature>
<dbReference type="InterPro" id="IPR020846">
    <property type="entry name" value="MFS_dom"/>
</dbReference>
<feature type="transmembrane region" description="Helical" evidence="7">
    <location>
        <begin position="449"/>
        <end position="474"/>
    </location>
</feature>
<reference evidence="9 12" key="2">
    <citation type="submission" date="2016-07" db="EMBL/GenBank/DDBJ databases">
        <title>Complete genome sequences of Bordetella pseudohinzii.</title>
        <authorList>
            <person name="Spilker T."/>
            <person name="Darrah R."/>
            <person name="LiPuma J.J."/>
        </authorList>
    </citation>
    <scope>NUCLEOTIDE SEQUENCE [LARGE SCALE GENOMIC DNA]</scope>
    <source>
        <strain evidence="9 12">HI4681</strain>
    </source>
</reference>
<dbReference type="Pfam" id="PF00083">
    <property type="entry name" value="Sugar_tr"/>
    <property type="match status" value="2"/>
</dbReference>
<feature type="transmembrane region" description="Helical" evidence="7">
    <location>
        <begin position="163"/>
        <end position="185"/>
    </location>
</feature>
<feature type="transmembrane region" description="Helical" evidence="7">
    <location>
        <begin position="250"/>
        <end position="270"/>
    </location>
</feature>
<keyword evidence="4 7" id="KW-0812">Transmembrane</keyword>
<proteinExistence type="predicted"/>
<evidence type="ECO:0000256" key="6">
    <source>
        <dbReference type="ARBA" id="ARBA00023136"/>
    </source>
</evidence>
<evidence type="ECO:0000313" key="11">
    <source>
        <dbReference type="Proteomes" id="UP000053096"/>
    </source>
</evidence>
<accession>A0A0M7EW35</accession>
<dbReference type="EMBL" id="CYTV01000004">
    <property type="protein sequence ID" value="CUI72326.1"/>
    <property type="molecule type" value="Genomic_DNA"/>
</dbReference>
<dbReference type="PROSITE" id="PS00217">
    <property type="entry name" value="SUGAR_TRANSPORT_2"/>
    <property type="match status" value="1"/>
</dbReference>
<sequence>MGTLNTAAGAAMPSSTLSRKEERQVVVASTVGTLFEWYDFFIYGALAVFMSQVLFPQDNPTVSLLAALGALAVGFIIRPLGAVLFGYLGDRLGRKYTFLVTVVMMGGSTVLIGCLPSYESAGHLSWILLLTLRVVQGLAVGGEYGGAVIYVAEHCEPKRRGLLTGWIQITSSAGLILSLLVIVATQASMGADDFRQWGWRVPFLLSIVMLVVSVYVRAKLHESPVFARMKQQNRLSRNPVKETFGQWANLRLVLIALVGVTAGQGATYFTGQFYVMIFLQQAVQMSQQQVNLLLITGFAIGAPAFIFFGWLSDRIGRKWLMMAGLFAAAVGYNPMFSALLQAGNPALAEAVRSTPVRIHADTQDGACDFGLQAALVSSHADHKKACVQAKKFLVSRGINFEYVPALPGQAIAMSVGGATVPGFDAAAYDKALAEAGYPKAADPARVNRLAIVAILVLMTAVVAMVYGPVASYLVELFPPRIRYTALSFPYHIGAGIFGGIVPFTATYLAQASGNVFGGLMYPVAVTAVVGILGCILLPNTRAVAIDEDIRH</sequence>
<evidence type="ECO:0000256" key="4">
    <source>
        <dbReference type="ARBA" id="ARBA00022692"/>
    </source>
</evidence>
<accession>A0A0J6C4Q0</accession>
<dbReference type="PROSITE" id="PS50850">
    <property type="entry name" value="MFS"/>
    <property type="match status" value="1"/>
</dbReference>
<keyword evidence="3" id="KW-1003">Cell membrane</keyword>
<feature type="domain" description="Major facilitator superfamily (MFS) profile" evidence="8">
    <location>
        <begin position="25"/>
        <end position="542"/>
    </location>
</feature>
<dbReference type="FunFam" id="1.20.1250.20:FF:000001">
    <property type="entry name" value="Dicarboxylate MFS transporter"/>
    <property type="match status" value="1"/>
</dbReference>
<feature type="transmembrane region" description="Helical" evidence="7">
    <location>
        <begin position="515"/>
        <end position="537"/>
    </location>
</feature>
<evidence type="ECO:0000313" key="9">
    <source>
        <dbReference type="EMBL" id="ANY17489.1"/>
    </source>
</evidence>